<dbReference type="PANTHER" id="PTHR37316">
    <property type="entry name" value="TEICHOIC ACID GLYCEROL-PHOSPHATE PRIMASE"/>
    <property type="match status" value="1"/>
</dbReference>
<protein>
    <submittedName>
        <fullName evidence="8">TagF_3 protein</fullName>
        <ecNumber evidence="8">2.7.8.12</ecNumber>
    </submittedName>
</protein>
<dbReference type="EC" id="2.7.8.12" evidence="8"/>
<sequence>MIKLYNIVVEQKVVNYFFTRDSVAEESFFDVYIKNRDTGNFFKLQKIDENEEGYRYQLNLDLDSDSLLPVKGVQNLWDIMISVDDTLRAVKAVPKSRIDIQAIFEESVMVSEEYNVFVQHFLTESRTVGFSLVKPSFDLPNGFEPKKTVEKHANGRASLELLYNDRFHGEENTINAIVFPLRREFFKSDSNLRILEEVLTEYKDMPAYIPNYAKTSTENIVFSENVVFYEPELDVQNELLIKSKYVFTGRSKTVGVSLVDGRKGILDVYVQNISYSDNAISMSVIVDTLFNTVGKSNLVLLDRDQDGEEPNLAIFSMTESKVLSQNSDKIRQQITFKIDRDDLNSYILSDYWMESSVLDLYVDISLSGYNTFVHRELRAFSPEKIQEFDDLKALNVPGYSIEQYVREANPFEMDMYPVDGHTLVISPYSGTRKKLVIQTSLISNEVAEHFLNNNVRLPILAARGNRVTKYYAGVRESQPVDDNAVFYESRDGQSFVDSPLAIFLYLAKQKDYDYLRHYWVYSPETPSSFFEEVSQFDGKVEFVERNSQRYYDLIATAKYLITNSTFQTFFSKRPDQVYINTWHGIPLKKMGFDMPQDPRNAQNVLRNFLMADYFLQPNAYSTDVFIGAYKLTGAFQGEILQGAYPRTDLLFNTDKEGLLSRIGTLASYFDNEKRTVMYSPTWKGTSITNPTDSIEEMLNQIKDLTSTFNDTYNILLKVHPFVYSKVADDERFVPYLVPDSVDANEIMSIVDVLITDYSSIFFDFVNTGKPILFFVPDAKEYKSTRGLYLKQSEMPGPVLNNFAALKRALANLKFVQKKYSAKYKRFSEKYGSLANGMATKEIVDFVFKSVPMKNVVSRKLNSDKRKIVIYPGSLAANGITSSYMNLMGNLDFKKYDVTQIATYDKKSGKRNGMSLPDGVRQMFRIGSPLLTLDEAVIDEYYKVIGLDENNVNNYPIEAYERDAQRLLPNMKFADSIDFSGYSYYWGRLMVSIKAPNKIAYLHNDIWEDAHRKIENIYVHKANVEPMIKLYRLFDKLVSVSPELKKINESKVIQFAGNAKFTSVQNSIDPDTIRYISWKRRLKPNFPTKDIIKQQIPAFNKKMDNFISMGRLSPEKNQLFLVRVFSKYVETVNENARLYILGDGPLKSVILEEIEKLQMTKHIFLMGHINNPHHFMSKMDTFVLPSLYEGQPMVLLEALTLGMKVLSSDIPQNAFVLNYGQYGELADGTNVNDFLRGIDKINAAKLNQYDKFDPYKYNQEALREFELVLGD</sequence>
<dbReference type="InterPro" id="IPR043148">
    <property type="entry name" value="TagF_C"/>
</dbReference>
<evidence type="ECO:0000259" key="7">
    <source>
        <dbReference type="Pfam" id="PF00534"/>
    </source>
</evidence>
<evidence type="ECO:0000256" key="4">
    <source>
        <dbReference type="ARBA" id="ARBA00022679"/>
    </source>
</evidence>
<dbReference type="Proteomes" id="UP000032287">
    <property type="component" value="Unassembled WGS sequence"/>
</dbReference>
<dbReference type="CDD" id="cd03811">
    <property type="entry name" value="GT4_GT28_WabH-like"/>
    <property type="match status" value="1"/>
</dbReference>
<keyword evidence="6" id="KW-0472">Membrane</keyword>
<feature type="domain" description="Glycosyl transferase family 1" evidence="7">
    <location>
        <begin position="1093"/>
        <end position="1256"/>
    </location>
</feature>
<evidence type="ECO:0000256" key="5">
    <source>
        <dbReference type="ARBA" id="ARBA00022944"/>
    </source>
</evidence>
<dbReference type="SUPFAM" id="SSF53756">
    <property type="entry name" value="UDP-Glycosyltransferase/glycogen phosphorylase"/>
    <property type="match status" value="2"/>
</dbReference>
<keyword evidence="5" id="KW-0777">Teichoic acid biosynthesis</keyword>
<gene>
    <name evidence="8" type="primary">tagF_3</name>
    <name evidence="8" type="ORF">QX99_01534</name>
</gene>
<keyword evidence="9" id="KW-1185">Reference proteome</keyword>
<dbReference type="Pfam" id="PF00534">
    <property type="entry name" value="Glycos_transf_1"/>
    <property type="match status" value="1"/>
</dbReference>
<organism evidence="8 9">
    <name type="scientific">Weissella cibaria</name>
    <dbReference type="NCBI Taxonomy" id="137591"/>
    <lineage>
        <taxon>Bacteria</taxon>
        <taxon>Bacillati</taxon>
        <taxon>Bacillota</taxon>
        <taxon>Bacilli</taxon>
        <taxon>Lactobacillales</taxon>
        <taxon>Lactobacillaceae</taxon>
        <taxon>Weissella</taxon>
    </lineage>
</organism>
<dbReference type="InterPro" id="IPR051612">
    <property type="entry name" value="Teichoic_Acid_Biosynth"/>
</dbReference>
<dbReference type="GO" id="GO:0016757">
    <property type="term" value="F:glycosyltransferase activity"/>
    <property type="evidence" value="ECO:0007669"/>
    <property type="project" value="InterPro"/>
</dbReference>
<dbReference type="InterPro" id="IPR007554">
    <property type="entry name" value="Glycerophosphate_synth"/>
</dbReference>
<comment type="caution">
    <text evidence="8">The sequence shown here is derived from an EMBL/GenBank/DDBJ whole genome shotgun (WGS) entry which is preliminary data.</text>
</comment>
<reference evidence="8 9" key="1">
    <citation type="journal article" date="2015" name="Microbiology (Mosc.)">
        <title>Genomics of the Weissella cibaria species with an examination of its metabolic traits.</title>
        <authorList>
            <person name="Lynch K.M."/>
            <person name="Lucid A."/>
            <person name="Arendt E.K."/>
            <person name="Sleator R.D."/>
            <person name="Lucey B."/>
            <person name="Coffey A."/>
        </authorList>
    </citation>
    <scope>NUCLEOTIDE SEQUENCE [LARGE SCALE GENOMIC DNA]</scope>
    <source>
        <strain evidence="8 9">MG1</strain>
    </source>
</reference>
<dbReference type="Gene3D" id="3.40.50.11820">
    <property type="match status" value="1"/>
</dbReference>
<dbReference type="PANTHER" id="PTHR37316:SF3">
    <property type="entry name" value="TEICHOIC ACID GLYCEROL-PHOSPHATE TRANSFERASE"/>
    <property type="match status" value="1"/>
</dbReference>
<dbReference type="GO" id="GO:0019350">
    <property type="term" value="P:teichoic acid biosynthetic process"/>
    <property type="evidence" value="ECO:0007669"/>
    <property type="project" value="UniProtKB-KW"/>
</dbReference>
<evidence type="ECO:0000256" key="2">
    <source>
        <dbReference type="ARBA" id="ARBA00010488"/>
    </source>
</evidence>
<evidence type="ECO:0000313" key="9">
    <source>
        <dbReference type="Proteomes" id="UP000032287"/>
    </source>
</evidence>
<dbReference type="GO" id="GO:0005886">
    <property type="term" value="C:plasma membrane"/>
    <property type="evidence" value="ECO:0007669"/>
    <property type="project" value="UniProtKB-SubCell"/>
</dbReference>
<keyword evidence="3" id="KW-1003">Cell membrane</keyword>
<proteinExistence type="inferred from homology"/>
<dbReference type="Gene3D" id="3.40.50.2000">
    <property type="entry name" value="Glycogen Phosphorylase B"/>
    <property type="match status" value="2"/>
</dbReference>
<evidence type="ECO:0000256" key="3">
    <source>
        <dbReference type="ARBA" id="ARBA00022475"/>
    </source>
</evidence>
<name>A0A0D1JDB6_9LACO</name>
<keyword evidence="4 8" id="KW-0808">Transferase</keyword>
<evidence type="ECO:0000313" key="8">
    <source>
        <dbReference type="EMBL" id="KIU19518.1"/>
    </source>
</evidence>
<evidence type="ECO:0000256" key="1">
    <source>
        <dbReference type="ARBA" id="ARBA00004202"/>
    </source>
</evidence>
<dbReference type="RefSeq" id="WP_043711742.1">
    <property type="nucleotide sequence ID" value="NZ_JALOCT010000001.1"/>
</dbReference>
<comment type="subcellular location">
    <subcellularLocation>
        <location evidence="1">Cell membrane</location>
        <topology evidence="1">Peripheral membrane protein</topology>
    </subcellularLocation>
</comment>
<dbReference type="InterPro" id="IPR043149">
    <property type="entry name" value="TagF_N"/>
</dbReference>
<accession>A0A0D1JDB6</accession>
<dbReference type="InterPro" id="IPR001296">
    <property type="entry name" value="Glyco_trans_1"/>
</dbReference>
<dbReference type="AlphaFoldDB" id="A0A0D1JDB6"/>
<comment type="similarity">
    <text evidence="2">Belongs to the CDP-glycerol glycerophosphotransferase family.</text>
</comment>
<dbReference type="EMBL" id="JWHU01000034">
    <property type="protein sequence ID" value="KIU19518.1"/>
    <property type="molecule type" value="Genomic_DNA"/>
</dbReference>
<dbReference type="Pfam" id="PF04464">
    <property type="entry name" value="Glyphos_transf"/>
    <property type="match status" value="1"/>
</dbReference>
<dbReference type="GO" id="GO:0047355">
    <property type="term" value="F:CDP-glycerol glycerophosphotransferase activity"/>
    <property type="evidence" value="ECO:0007669"/>
    <property type="project" value="UniProtKB-EC"/>
</dbReference>
<dbReference type="Gene3D" id="3.40.50.12580">
    <property type="match status" value="1"/>
</dbReference>
<dbReference type="PATRIC" id="fig|137591.25.peg.1505"/>
<evidence type="ECO:0000256" key="6">
    <source>
        <dbReference type="ARBA" id="ARBA00023136"/>
    </source>
</evidence>